<feature type="disulfide bond" description="Redox-active" evidence="8">
    <location>
        <begin position="61"/>
        <end position="64"/>
    </location>
</feature>
<dbReference type="InterPro" id="IPR013766">
    <property type="entry name" value="Thioredoxin_domain"/>
</dbReference>
<dbReference type="Gene3D" id="3.40.30.10">
    <property type="entry name" value="Glutaredoxin"/>
    <property type="match status" value="1"/>
</dbReference>
<dbReference type="GO" id="GO:0042597">
    <property type="term" value="C:periplasmic space"/>
    <property type="evidence" value="ECO:0007669"/>
    <property type="project" value="UniProtKB-SubCell"/>
</dbReference>
<dbReference type="CDD" id="cd03019">
    <property type="entry name" value="DsbA_DsbA"/>
    <property type="match status" value="1"/>
</dbReference>
<evidence type="ECO:0000256" key="7">
    <source>
        <dbReference type="PIRNR" id="PIRNR001488"/>
    </source>
</evidence>
<evidence type="ECO:0000256" key="2">
    <source>
        <dbReference type="ARBA" id="ARBA00005791"/>
    </source>
</evidence>
<evidence type="ECO:0000313" key="12">
    <source>
        <dbReference type="Proteomes" id="UP001212602"/>
    </source>
</evidence>
<comment type="subcellular location">
    <subcellularLocation>
        <location evidence="1 7">Periplasm</location>
    </subcellularLocation>
</comment>
<keyword evidence="4 7" id="KW-0574">Periplasm</keyword>
<dbReference type="PANTHER" id="PTHR35891">
    <property type="entry name" value="THIOL:DISULFIDE INTERCHANGE PROTEIN DSBA"/>
    <property type="match status" value="1"/>
</dbReference>
<dbReference type="Pfam" id="PF01323">
    <property type="entry name" value="DSBA"/>
    <property type="match status" value="1"/>
</dbReference>
<keyword evidence="6" id="KW-0676">Redox-active center</keyword>
<evidence type="ECO:0000256" key="3">
    <source>
        <dbReference type="ARBA" id="ARBA00022729"/>
    </source>
</evidence>
<dbReference type="SUPFAM" id="SSF52833">
    <property type="entry name" value="Thioredoxin-like"/>
    <property type="match status" value="1"/>
</dbReference>
<feature type="domain" description="Thioredoxin" evidence="10">
    <location>
        <begin position="16"/>
        <end position="210"/>
    </location>
</feature>
<dbReference type="PANTHER" id="PTHR35891:SF3">
    <property type="entry name" value="THIOL:DISULFIDE INTERCHANGE PROTEIN DSBL"/>
    <property type="match status" value="1"/>
</dbReference>
<proteinExistence type="inferred from homology"/>
<dbReference type="Proteomes" id="UP001212602">
    <property type="component" value="Unassembled WGS sequence"/>
</dbReference>
<evidence type="ECO:0000259" key="10">
    <source>
        <dbReference type="PROSITE" id="PS51352"/>
    </source>
</evidence>
<comment type="caution">
    <text evidence="11">The sequence shown here is derived from an EMBL/GenBank/DDBJ whole genome shotgun (WGS) entry which is preliminary data.</text>
</comment>
<feature type="chain" id="PRO_5042044475" description="Thiol:disulfide interchange protein" evidence="9">
    <location>
        <begin position="25"/>
        <end position="215"/>
    </location>
</feature>
<dbReference type="InterPro" id="IPR050824">
    <property type="entry name" value="Thiol_disulfide_DsbA"/>
</dbReference>
<evidence type="ECO:0000256" key="8">
    <source>
        <dbReference type="PIRSR" id="PIRSR001488-1"/>
    </source>
</evidence>
<reference evidence="11" key="1">
    <citation type="submission" date="2023-01" db="EMBL/GenBank/DDBJ databases">
        <title>Xenophilus mangrovi sp. nov., isolated from soil of Mangrove nature reserve.</title>
        <authorList>
            <person name="Xu S."/>
            <person name="Liu Z."/>
            <person name="Xu Y."/>
        </authorList>
    </citation>
    <scope>NUCLEOTIDE SEQUENCE</scope>
    <source>
        <strain evidence="11">YW8</strain>
    </source>
</reference>
<dbReference type="EMBL" id="JAQIPB010000011">
    <property type="protein sequence ID" value="MDA7418703.1"/>
    <property type="molecule type" value="Genomic_DNA"/>
</dbReference>
<dbReference type="InterPro" id="IPR017937">
    <property type="entry name" value="Thioredoxin_CS"/>
</dbReference>
<dbReference type="AlphaFoldDB" id="A0AAE3NC56"/>
<keyword evidence="5 7" id="KW-1015">Disulfide bond</keyword>
<evidence type="ECO:0000256" key="6">
    <source>
        <dbReference type="ARBA" id="ARBA00023284"/>
    </source>
</evidence>
<dbReference type="InterPro" id="IPR023205">
    <property type="entry name" value="DsbA/DsbL"/>
</dbReference>
<dbReference type="RefSeq" id="WP_271429915.1">
    <property type="nucleotide sequence ID" value="NZ_JAQIPB010000011.1"/>
</dbReference>
<keyword evidence="3 9" id="KW-0732">Signal</keyword>
<accession>A0AAE3NC56</accession>
<dbReference type="GO" id="GO:0015036">
    <property type="term" value="F:disulfide oxidoreductase activity"/>
    <property type="evidence" value="ECO:0007669"/>
    <property type="project" value="UniProtKB-ARBA"/>
</dbReference>
<keyword evidence="12" id="KW-1185">Reference proteome</keyword>
<dbReference type="PROSITE" id="PS51352">
    <property type="entry name" value="THIOREDOXIN_2"/>
    <property type="match status" value="1"/>
</dbReference>
<dbReference type="InterPro" id="IPR001853">
    <property type="entry name" value="DSBA-like_thioredoxin_dom"/>
</dbReference>
<name>A0AAE3NC56_9BURK</name>
<feature type="signal peptide" evidence="9">
    <location>
        <begin position="1"/>
        <end position="24"/>
    </location>
</feature>
<evidence type="ECO:0000256" key="4">
    <source>
        <dbReference type="ARBA" id="ARBA00022764"/>
    </source>
</evidence>
<evidence type="ECO:0000256" key="1">
    <source>
        <dbReference type="ARBA" id="ARBA00004418"/>
    </source>
</evidence>
<evidence type="ECO:0000313" key="11">
    <source>
        <dbReference type="EMBL" id="MDA7418703.1"/>
    </source>
</evidence>
<dbReference type="InterPro" id="IPR036249">
    <property type="entry name" value="Thioredoxin-like_sf"/>
</dbReference>
<dbReference type="PIRSF" id="PIRSF001488">
    <property type="entry name" value="Tdi_protein"/>
    <property type="match status" value="1"/>
</dbReference>
<evidence type="ECO:0000256" key="5">
    <source>
        <dbReference type="ARBA" id="ARBA00023157"/>
    </source>
</evidence>
<comment type="similarity">
    <text evidence="2">Belongs to the thioredoxin family. DsbA subfamily.</text>
</comment>
<dbReference type="PROSITE" id="PS00194">
    <property type="entry name" value="THIOREDOXIN_1"/>
    <property type="match status" value="1"/>
</dbReference>
<evidence type="ECO:0000256" key="9">
    <source>
        <dbReference type="SAM" id="SignalP"/>
    </source>
</evidence>
<sequence>MNRRDFSLASASLGLVALSPSVHAQGAPFAAGEDYAVLRKPAPTDAPAGKVEVVEFFSYNCPHCATFEPALEAWAKKMPPNAVLRRVPVPFVGNDVATKQKLYYTLEAMGKLDELHMKVFQAIHVDRQRLFGDAAVLEWAAKQPGIDGKKFEEAFKSFGVAGKVQRAGQLTQAYDIPGTPAMGVAGRWFVDGGMGKTLPRMLQICDYLVGQAAKA</sequence>
<gene>
    <name evidence="11" type="ORF">PGB34_20210</name>
</gene>
<protein>
    <recommendedName>
        <fullName evidence="7">Thiol:disulfide interchange protein</fullName>
    </recommendedName>
</protein>
<organism evidence="11 12">
    <name type="scientific">Xenophilus arseniciresistens</name>
    <dbReference type="NCBI Taxonomy" id="1283306"/>
    <lineage>
        <taxon>Bacteria</taxon>
        <taxon>Pseudomonadati</taxon>
        <taxon>Pseudomonadota</taxon>
        <taxon>Betaproteobacteria</taxon>
        <taxon>Burkholderiales</taxon>
        <taxon>Comamonadaceae</taxon>
        <taxon>Xenophilus</taxon>
    </lineage>
</organism>